<feature type="region of interest" description="Disordered" evidence="1">
    <location>
        <begin position="304"/>
        <end position="333"/>
    </location>
</feature>
<feature type="transmembrane region" description="Helical" evidence="2">
    <location>
        <begin position="232"/>
        <end position="252"/>
    </location>
</feature>
<keyword evidence="2" id="KW-1133">Transmembrane helix</keyword>
<dbReference type="Proteomes" id="UP001285441">
    <property type="component" value="Unassembled WGS sequence"/>
</dbReference>
<organism evidence="3 4">
    <name type="scientific">Podospora didyma</name>
    <dbReference type="NCBI Taxonomy" id="330526"/>
    <lineage>
        <taxon>Eukaryota</taxon>
        <taxon>Fungi</taxon>
        <taxon>Dikarya</taxon>
        <taxon>Ascomycota</taxon>
        <taxon>Pezizomycotina</taxon>
        <taxon>Sordariomycetes</taxon>
        <taxon>Sordariomycetidae</taxon>
        <taxon>Sordariales</taxon>
        <taxon>Podosporaceae</taxon>
        <taxon>Podospora</taxon>
    </lineage>
</organism>
<gene>
    <name evidence="3" type="ORF">B0H63DRAFT_463150</name>
</gene>
<feature type="transmembrane region" description="Helical" evidence="2">
    <location>
        <begin position="143"/>
        <end position="167"/>
    </location>
</feature>
<comment type="caution">
    <text evidence="3">The sequence shown here is derived from an EMBL/GenBank/DDBJ whole genome shotgun (WGS) entry which is preliminary data.</text>
</comment>
<keyword evidence="2" id="KW-0472">Membrane</keyword>
<protein>
    <submittedName>
        <fullName evidence="3">Uncharacterized protein</fullName>
    </submittedName>
</protein>
<feature type="transmembrane region" description="Helical" evidence="2">
    <location>
        <begin position="272"/>
        <end position="294"/>
    </location>
</feature>
<dbReference type="EMBL" id="JAULSW010000002">
    <property type="protein sequence ID" value="KAK3389189.1"/>
    <property type="molecule type" value="Genomic_DNA"/>
</dbReference>
<keyword evidence="2" id="KW-0812">Transmembrane</keyword>
<feature type="transmembrane region" description="Helical" evidence="2">
    <location>
        <begin position="48"/>
        <end position="70"/>
    </location>
</feature>
<accession>A0AAE0NX33</accession>
<proteinExistence type="predicted"/>
<evidence type="ECO:0000313" key="3">
    <source>
        <dbReference type="EMBL" id="KAK3389189.1"/>
    </source>
</evidence>
<evidence type="ECO:0000256" key="1">
    <source>
        <dbReference type="SAM" id="MobiDB-lite"/>
    </source>
</evidence>
<evidence type="ECO:0000313" key="4">
    <source>
        <dbReference type="Proteomes" id="UP001285441"/>
    </source>
</evidence>
<dbReference type="AlphaFoldDB" id="A0AAE0NX33"/>
<keyword evidence="4" id="KW-1185">Reference proteome</keyword>
<reference evidence="3" key="2">
    <citation type="submission" date="2023-06" db="EMBL/GenBank/DDBJ databases">
        <authorList>
            <consortium name="Lawrence Berkeley National Laboratory"/>
            <person name="Haridas S."/>
            <person name="Hensen N."/>
            <person name="Bonometti L."/>
            <person name="Westerberg I."/>
            <person name="Brannstrom I.O."/>
            <person name="Guillou S."/>
            <person name="Cros-Aarteil S."/>
            <person name="Calhoun S."/>
            <person name="Kuo A."/>
            <person name="Mondo S."/>
            <person name="Pangilinan J."/>
            <person name="Riley R."/>
            <person name="LaButti K."/>
            <person name="Andreopoulos B."/>
            <person name="Lipzen A."/>
            <person name="Chen C."/>
            <person name="Yanf M."/>
            <person name="Daum C."/>
            <person name="Ng V."/>
            <person name="Clum A."/>
            <person name="Steindorff A."/>
            <person name="Ohm R."/>
            <person name="Martin F."/>
            <person name="Silar P."/>
            <person name="Natvig D."/>
            <person name="Lalanne C."/>
            <person name="Gautier V."/>
            <person name="Ament-velasquez S.L."/>
            <person name="Kruys A."/>
            <person name="Hutchinson M.I."/>
            <person name="Powell A.J."/>
            <person name="Barry K."/>
            <person name="Miller A.N."/>
            <person name="Grigoriev I.V."/>
            <person name="Debuchy R."/>
            <person name="Gladieux P."/>
            <person name="Thoren M.H."/>
            <person name="Johannesson H."/>
        </authorList>
    </citation>
    <scope>NUCLEOTIDE SEQUENCE</scope>
    <source>
        <strain evidence="3">CBS 232.78</strain>
    </source>
</reference>
<feature type="transmembrane region" description="Helical" evidence="2">
    <location>
        <begin position="202"/>
        <end position="220"/>
    </location>
</feature>
<reference evidence="3" key="1">
    <citation type="journal article" date="2023" name="Mol. Phylogenet. Evol.">
        <title>Genome-scale phylogeny and comparative genomics of the fungal order Sordariales.</title>
        <authorList>
            <person name="Hensen N."/>
            <person name="Bonometti L."/>
            <person name="Westerberg I."/>
            <person name="Brannstrom I.O."/>
            <person name="Guillou S."/>
            <person name="Cros-Aarteil S."/>
            <person name="Calhoun S."/>
            <person name="Haridas S."/>
            <person name="Kuo A."/>
            <person name="Mondo S."/>
            <person name="Pangilinan J."/>
            <person name="Riley R."/>
            <person name="LaButti K."/>
            <person name="Andreopoulos B."/>
            <person name="Lipzen A."/>
            <person name="Chen C."/>
            <person name="Yan M."/>
            <person name="Daum C."/>
            <person name="Ng V."/>
            <person name="Clum A."/>
            <person name="Steindorff A."/>
            <person name="Ohm R.A."/>
            <person name="Martin F."/>
            <person name="Silar P."/>
            <person name="Natvig D.O."/>
            <person name="Lalanne C."/>
            <person name="Gautier V."/>
            <person name="Ament-Velasquez S.L."/>
            <person name="Kruys A."/>
            <person name="Hutchinson M.I."/>
            <person name="Powell A.J."/>
            <person name="Barry K."/>
            <person name="Miller A.N."/>
            <person name="Grigoriev I.V."/>
            <person name="Debuchy R."/>
            <person name="Gladieux P."/>
            <person name="Hiltunen Thoren M."/>
            <person name="Johannesson H."/>
        </authorList>
    </citation>
    <scope>NUCLEOTIDE SEQUENCE</scope>
    <source>
        <strain evidence="3">CBS 232.78</strain>
    </source>
</reference>
<name>A0AAE0NX33_9PEZI</name>
<feature type="transmembrane region" description="Helical" evidence="2">
    <location>
        <begin position="90"/>
        <end position="112"/>
    </location>
</feature>
<evidence type="ECO:0000256" key="2">
    <source>
        <dbReference type="SAM" id="Phobius"/>
    </source>
</evidence>
<sequence>MSGNVNTPLLQDRSGNVLPFGSAQVQDHPIFLRVCHSPWSWLSQGTLVYLRAGIVAYLTAVGGMLIDYKINHRGDDAHTSWRILFQFSSLAFVLLWLYHFIAFCWGFTHLYYPDVEEDDQSWESRVLLKMSPPVQTARSRKRFYFSLFYTIVHVVVFMNALIFWTVLVPQDHGHLPKGHEAESYSDVGDFFSDGWFEPFCVLNLWVFTTFLASAEILVLNSVKRQVPVPSHVFAIIFFLSCYIGWAAFGKIVTDHYPFFWMDPEAMGKKEIVAAYASGFVGLGPTVFAFMYGLIGMRENLTKKDDSSSQFKQSPVQSRQANIDEDFQRGNAQV</sequence>